<dbReference type="EMBL" id="JBHTJA010000037">
    <property type="protein sequence ID" value="MFD0902530.1"/>
    <property type="molecule type" value="Genomic_DNA"/>
</dbReference>
<comment type="caution">
    <text evidence="1">The sequence shown here is derived from an EMBL/GenBank/DDBJ whole genome shotgun (WGS) entry which is preliminary data.</text>
</comment>
<proteinExistence type="predicted"/>
<reference evidence="2" key="1">
    <citation type="journal article" date="2019" name="Int. J. Syst. Evol. Microbiol.">
        <title>The Global Catalogue of Microorganisms (GCM) 10K type strain sequencing project: providing services to taxonomists for standard genome sequencing and annotation.</title>
        <authorList>
            <consortium name="The Broad Institute Genomics Platform"/>
            <consortium name="The Broad Institute Genome Sequencing Center for Infectious Disease"/>
            <person name="Wu L."/>
            <person name="Ma J."/>
        </authorList>
    </citation>
    <scope>NUCLEOTIDE SEQUENCE [LARGE SCALE GENOMIC DNA]</scope>
    <source>
        <strain evidence="2">JCM 31202</strain>
    </source>
</reference>
<sequence>MSQNGPLNPMEQNELLQKITLLLTHSLPPGWGECQVEHRSAGSHHETVGVLRRVTGPGLPTPYDDFPDELGRLFEQLREGMYAPGLGTWFTALFKLTFPFTYEVRYDREGPPRWQTPPPAAALEDELRRFPRDPEHVPEWLAGRPAREMPIAKPFDGTAPDGRPQAQRPEVPAGELDAMVDYLTKCPIVLAARGYDTDLVDPAGAKNVPLTYHTDGTWIWPGAVGYYLRTHNVPPEPDLVEHIRRTGFRVPDVPEDARSAAVSTITGS</sequence>
<name>A0ABW3ERU4_9ACTN</name>
<evidence type="ECO:0000313" key="1">
    <source>
        <dbReference type="EMBL" id="MFD0902530.1"/>
    </source>
</evidence>
<protein>
    <submittedName>
        <fullName evidence="1">Uncharacterized protein</fullName>
    </submittedName>
</protein>
<dbReference type="InterPro" id="IPR036170">
    <property type="entry name" value="YezG-like_sf"/>
</dbReference>
<organism evidence="1 2">
    <name type="scientific">Actinomadura sediminis</name>
    <dbReference type="NCBI Taxonomy" id="1038904"/>
    <lineage>
        <taxon>Bacteria</taxon>
        <taxon>Bacillati</taxon>
        <taxon>Actinomycetota</taxon>
        <taxon>Actinomycetes</taxon>
        <taxon>Streptosporangiales</taxon>
        <taxon>Thermomonosporaceae</taxon>
        <taxon>Actinomadura</taxon>
    </lineage>
</organism>
<keyword evidence="2" id="KW-1185">Reference proteome</keyword>
<accession>A0ABW3ERU4</accession>
<dbReference type="RefSeq" id="WP_378300406.1">
    <property type="nucleotide sequence ID" value="NZ_JBHTJA010000037.1"/>
</dbReference>
<dbReference type="Proteomes" id="UP001596972">
    <property type="component" value="Unassembled WGS sequence"/>
</dbReference>
<evidence type="ECO:0000313" key="2">
    <source>
        <dbReference type="Proteomes" id="UP001596972"/>
    </source>
</evidence>
<dbReference type="SUPFAM" id="SSF160424">
    <property type="entry name" value="BH3703-like"/>
    <property type="match status" value="1"/>
</dbReference>
<gene>
    <name evidence="1" type="ORF">ACFQ11_19180</name>
</gene>